<dbReference type="Gene3D" id="3.40.50.720">
    <property type="entry name" value="NAD(P)-binding Rossmann-like Domain"/>
    <property type="match status" value="1"/>
</dbReference>
<dbReference type="Pfam" id="PF01370">
    <property type="entry name" value="Epimerase"/>
    <property type="match status" value="1"/>
</dbReference>
<accession>A0A4R5BW70</accession>
<feature type="domain" description="NAD-dependent epimerase/dehydratase" evidence="2">
    <location>
        <begin position="2"/>
        <end position="232"/>
    </location>
</feature>
<dbReference type="InterPro" id="IPR036291">
    <property type="entry name" value="NAD(P)-bd_dom_sf"/>
</dbReference>
<dbReference type="RefSeq" id="WP_132193184.1">
    <property type="nucleotide sequence ID" value="NZ_SMKY01000005.1"/>
</dbReference>
<dbReference type="EMBL" id="SMKY01000005">
    <property type="protein sequence ID" value="TDD91408.1"/>
    <property type="molecule type" value="Genomic_DNA"/>
</dbReference>
<dbReference type="PANTHER" id="PTHR43000">
    <property type="entry name" value="DTDP-D-GLUCOSE 4,6-DEHYDRATASE-RELATED"/>
    <property type="match status" value="1"/>
</dbReference>
<evidence type="ECO:0000313" key="4">
    <source>
        <dbReference type="Proteomes" id="UP000295578"/>
    </source>
</evidence>
<reference evidence="3 4" key="1">
    <citation type="submission" date="2019-03" db="EMBL/GenBank/DDBJ databases">
        <title>Draft genome sequences of novel Actinobacteria.</title>
        <authorList>
            <person name="Sahin N."/>
            <person name="Ay H."/>
            <person name="Saygin H."/>
        </authorList>
    </citation>
    <scope>NUCLEOTIDE SEQUENCE [LARGE SCALE GENOMIC DNA]</scope>
    <source>
        <strain evidence="3 4">DSM 45941</strain>
    </source>
</reference>
<dbReference type="SUPFAM" id="SSF51735">
    <property type="entry name" value="NAD(P)-binding Rossmann-fold domains"/>
    <property type="match status" value="1"/>
</dbReference>
<organism evidence="3 4">
    <name type="scientific">Actinomadura darangshiensis</name>
    <dbReference type="NCBI Taxonomy" id="705336"/>
    <lineage>
        <taxon>Bacteria</taxon>
        <taxon>Bacillati</taxon>
        <taxon>Actinomycetota</taxon>
        <taxon>Actinomycetes</taxon>
        <taxon>Streptosporangiales</taxon>
        <taxon>Thermomonosporaceae</taxon>
        <taxon>Actinomadura</taxon>
    </lineage>
</organism>
<proteinExistence type="inferred from homology"/>
<keyword evidence="4" id="KW-1185">Reference proteome</keyword>
<dbReference type="Proteomes" id="UP000295578">
    <property type="component" value="Unassembled WGS sequence"/>
</dbReference>
<dbReference type="AlphaFoldDB" id="A0A4R5BW70"/>
<evidence type="ECO:0000313" key="3">
    <source>
        <dbReference type="EMBL" id="TDD91408.1"/>
    </source>
</evidence>
<protein>
    <submittedName>
        <fullName evidence="3">NAD(P)-dependent oxidoreductase</fullName>
    </submittedName>
</protein>
<comment type="caution">
    <text evidence="3">The sequence shown here is derived from an EMBL/GenBank/DDBJ whole genome shotgun (WGS) entry which is preliminary data.</text>
</comment>
<sequence>MILVTGGLGFIGSHVAQALLDLGEECVLTRHRSGPPPAFLRPAGRVAVEPLDMTDRDAFLGLGDRHPITGIVHLAGVGLGALDPIDELRANTSGLLNALQAARDWGVGRICVASTIGVYGGVRENPLREDAPLPPGTPHTIPAFKRAAEELTSVVSGETAVILRIGAIWGPLGRPSSPFFAIPGLVNAAVRGEPCTAYAGDGIDALYARDCGRAIALLQTTEKVHHGIYNIGSGHATTNAEVAAAVEKVVPDAAIELADGRSPDAPDENLVLDTSRLHGDTGFTLAYDIEAAVADHVAWLRRSQAS</sequence>
<gene>
    <name evidence="3" type="ORF">E1293_02135</name>
</gene>
<evidence type="ECO:0000256" key="1">
    <source>
        <dbReference type="ARBA" id="ARBA00007637"/>
    </source>
</evidence>
<dbReference type="InterPro" id="IPR001509">
    <property type="entry name" value="Epimerase_deHydtase"/>
</dbReference>
<evidence type="ECO:0000259" key="2">
    <source>
        <dbReference type="Pfam" id="PF01370"/>
    </source>
</evidence>
<comment type="similarity">
    <text evidence="1">Belongs to the NAD(P)-dependent epimerase/dehydratase family.</text>
</comment>
<dbReference type="OrthoDB" id="9801785at2"/>
<name>A0A4R5BW70_9ACTN</name>